<gene>
    <name evidence="2" type="ORF">AXF42_Ash010122</name>
</gene>
<reference evidence="2 3" key="1">
    <citation type="journal article" date="2017" name="Nature">
        <title>The Apostasia genome and the evolution of orchids.</title>
        <authorList>
            <person name="Zhang G.Q."/>
            <person name="Liu K.W."/>
            <person name="Li Z."/>
            <person name="Lohaus R."/>
            <person name="Hsiao Y.Y."/>
            <person name="Niu S.C."/>
            <person name="Wang J.Y."/>
            <person name="Lin Y.C."/>
            <person name="Xu Q."/>
            <person name="Chen L.J."/>
            <person name="Yoshida K."/>
            <person name="Fujiwara S."/>
            <person name="Wang Z.W."/>
            <person name="Zhang Y.Q."/>
            <person name="Mitsuda N."/>
            <person name="Wang M."/>
            <person name="Liu G.H."/>
            <person name="Pecoraro L."/>
            <person name="Huang H.X."/>
            <person name="Xiao X.J."/>
            <person name="Lin M."/>
            <person name="Wu X.Y."/>
            <person name="Wu W.L."/>
            <person name="Chen Y.Y."/>
            <person name="Chang S.B."/>
            <person name="Sakamoto S."/>
            <person name="Ohme-Takagi M."/>
            <person name="Yagi M."/>
            <person name="Zeng S.J."/>
            <person name="Shen C.Y."/>
            <person name="Yeh C.M."/>
            <person name="Luo Y.B."/>
            <person name="Tsai W.C."/>
            <person name="Van de Peer Y."/>
            <person name="Liu Z.J."/>
        </authorList>
    </citation>
    <scope>NUCLEOTIDE SEQUENCE [LARGE SCALE GENOMIC DNA]</scope>
    <source>
        <strain evidence="3">cv. Shenzhen</strain>
        <tissue evidence="2">Stem</tissue>
    </source>
</reference>
<dbReference type="EMBL" id="KZ452008">
    <property type="protein sequence ID" value="PKA52226.1"/>
    <property type="molecule type" value="Genomic_DNA"/>
</dbReference>
<sequence length="51" mass="5474">MNIVKGVADLLRRSSGGLAGEGGSWTHGDKNSAPSPRIRFGWVSFSLLKFI</sequence>
<organism evidence="2 3">
    <name type="scientific">Apostasia shenzhenica</name>
    <dbReference type="NCBI Taxonomy" id="1088818"/>
    <lineage>
        <taxon>Eukaryota</taxon>
        <taxon>Viridiplantae</taxon>
        <taxon>Streptophyta</taxon>
        <taxon>Embryophyta</taxon>
        <taxon>Tracheophyta</taxon>
        <taxon>Spermatophyta</taxon>
        <taxon>Magnoliopsida</taxon>
        <taxon>Liliopsida</taxon>
        <taxon>Asparagales</taxon>
        <taxon>Orchidaceae</taxon>
        <taxon>Apostasioideae</taxon>
        <taxon>Apostasia</taxon>
    </lineage>
</organism>
<proteinExistence type="predicted"/>
<dbReference type="AlphaFoldDB" id="A0A2I0A9K5"/>
<dbReference type="OrthoDB" id="26681at2759"/>
<evidence type="ECO:0000313" key="3">
    <source>
        <dbReference type="Proteomes" id="UP000236161"/>
    </source>
</evidence>
<evidence type="ECO:0000313" key="2">
    <source>
        <dbReference type="EMBL" id="PKA52226.1"/>
    </source>
</evidence>
<dbReference type="Proteomes" id="UP000236161">
    <property type="component" value="Unassembled WGS sequence"/>
</dbReference>
<feature type="region of interest" description="Disordered" evidence="1">
    <location>
        <begin position="14"/>
        <end position="33"/>
    </location>
</feature>
<accession>A0A2I0A9K5</accession>
<name>A0A2I0A9K5_9ASPA</name>
<protein>
    <submittedName>
        <fullName evidence="2">Uncharacterized protein</fullName>
    </submittedName>
</protein>
<keyword evidence="3" id="KW-1185">Reference proteome</keyword>
<evidence type="ECO:0000256" key="1">
    <source>
        <dbReference type="SAM" id="MobiDB-lite"/>
    </source>
</evidence>